<dbReference type="InterPro" id="IPR036890">
    <property type="entry name" value="HATPase_C_sf"/>
</dbReference>
<gene>
    <name evidence="9" type="ORF">NYP16_03065</name>
</gene>
<dbReference type="InterPro" id="IPR004358">
    <property type="entry name" value="Sig_transdc_His_kin-like_C"/>
</dbReference>
<evidence type="ECO:0000256" key="2">
    <source>
        <dbReference type="ARBA" id="ARBA00012438"/>
    </source>
</evidence>
<evidence type="ECO:0000256" key="5">
    <source>
        <dbReference type="ARBA" id="ARBA00022777"/>
    </source>
</evidence>
<evidence type="ECO:0000313" key="10">
    <source>
        <dbReference type="Proteomes" id="UP001141619"/>
    </source>
</evidence>
<protein>
    <recommendedName>
        <fullName evidence="2">histidine kinase</fullName>
        <ecNumber evidence="2">2.7.13.3</ecNumber>
    </recommendedName>
</protein>
<keyword evidence="7" id="KW-1133">Transmembrane helix</keyword>
<sequence length="457" mass="49299">MSARLLLLTVLFVLLAEILIYVPSIAQFRRDWLEDRLAAAQIAALALEATSSRMVSHDLANALLTSAGVDAVVLKRGELRKLILGYDMPLEISSSYDLRSAAPWTLVVDAFKTFYLDDSRLIQVTGSSRKGVGEYVQILIYPDDLKQAMADYSRGIVVLSIIISLFTAILVYISLHLILVRPIRRITRSLMTFREAPEAVGSALTPSPRQDEIGQAERALSDMQTDLRAALTQKTRLANLGTAVSKINHDLRNILASAQLLSDRLATTDNPMVQALAPRLMQAIDRAIALCSSTLVYGQAQDLTLEYQPVALRPLADDIGLALGLQPDSPVAWHNAVPPDMVLDADPAQLHRILLNLARNAVQALTGPAANAARPAAITMTASFSGKNVIIDLSDTGPGISPRAREHLFEPFSAGSTTGSSGLGLAIAKELTEAHGGKIALLESSTEGTTFRITLPR</sequence>
<dbReference type="Proteomes" id="UP001141619">
    <property type="component" value="Unassembled WGS sequence"/>
</dbReference>
<dbReference type="GO" id="GO:0005524">
    <property type="term" value="F:ATP binding"/>
    <property type="evidence" value="ECO:0007669"/>
    <property type="project" value="UniProtKB-KW"/>
</dbReference>
<evidence type="ECO:0000256" key="7">
    <source>
        <dbReference type="SAM" id="Phobius"/>
    </source>
</evidence>
<reference evidence="9" key="2">
    <citation type="journal article" date="2023" name="Syst. Appl. Microbiol.">
        <title>Govania unica gen. nov., sp. nov., a rare biosphere bacterium that represents a novel family in the class Alphaproteobacteria.</title>
        <authorList>
            <person name="Vandamme P."/>
            <person name="Peeters C."/>
            <person name="Hettiarachchi A."/>
            <person name="Cnockaert M."/>
            <person name="Carlier A."/>
        </authorList>
    </citation>
    <scope>NUCLEOTIDE SEQUENCE</scope>
    <source>
        <strain evidence="9">LMG 31809</strain>
    </source>
</reference>
<name>A0A9X3TWN1_9PROT</name>
<keyword evidence="6" id="KW-0067">ATP-binding</keyword>
<reference evidence="9" key="1">
    <citation type="submission" date="2022-08" db="EMBL/GenBank/DDBJ databases">
        <authorList>
            <person name="Vandamme P."/>
            <person name="Hettiarachchi A."/>
            <person name="Peeters C."/>
            <person name="Cnockaert M."/>
            <person name="Carlier A."/>
        </authorList>
    </citation>
    <scope>NUCLEOTIDE SEQUENCE</scope>
    <source>
        <strain evidence="9">LMG 31809</strain>
    </source>
</reference>
<dbReference type="SMART" id="SM00387">
    <property type="entry name" value="HATPase_c"/>
    <property type="match status" value="1"/>
</dbReference>
<dbReference type="PANTHER" id="PTHR44936">
    <property type="entry name" value="SENSOR PROTEIN CREC"/>
    <property type="match status" value="1"/>
</dbReference>
<keyword evidence="3" id="KW-0808">Transferase</keyword>
<keyword evidence="7" id="KW-0472">Membrane</keyword>
<keyword evidence="5 9" id="KW-0418">Kinase</keyword>
<dbReference type="SUPFAM" id="SSF55874">
    <property type="entry name" value="ATPase domain of HSP90 chaperone/DNA topoisomerase II/histidine kinase"/>
    <property type="match status" value="1"/>
</dbReference>
<dbReference type="GO" id="GO:0004673">
    <property type="term" value="F:protein histidine kinase activity"/>
    <property type="evidence" value="ECO:0007669"/>
    <property type="project" value="UniProtKB-EC"/>
</dbReference>
<accession>A0A9X3TWN1</accession>
<dbReference type="InterPro" id="IPR050980">
    <property type="entry name" value="2C_sensor_his_kinase"/>
</dbReference>
<dbReference type="EMBL" id="JANWOI010000001">
    <property type="protein sequence ID" value="MDA5192939.1"/>
    <property type="molecule type" value="Genomic_DNA"/>
</dbReference>
<dbReference type="InterPro" id="IPR003594">
    <property type="entry name" value="HATPase_dom"/>
</dbReference>
<feature type="transmembrane region" description="Helical" evidence="7">
    <location>
        <begin position="156"/>
        <end position="180"/>
    </location>
</feature>
<evidence type="ECO:0000256" key="1">
    <source>
        <dbReference type="ARBA" id="ARBA00000085"/>
    </source>
</evidence>
<dbReference type="CDD" id="cd00075">
    <property type="entry name" value="HATPase"/>
    <property type="match status" value="1"/>
</dbReference>
<dbReference type="PANTHER" id="PTHR44936:SF10">
    <property type="entry name" value="SENSOR PROTEIN RSTB"/>
    <property type="match status" value="1"/>
</dbReference>
<evidence type="ECO:0000256" key="3">
    <source>
        <dbReference type="ARBA" id="ARBA00022679"/>
    </source>
</evidence>
<dbReference type="Gene3D" id="3.30.565.10">
    <property type="entry name" value="Histidine kinase-like ATPase, C-terminal domain"/>
    <property type="match status" value="1"/>
</dbReference>
<evidence type="ECO:0000313" key="9">
    <source>
        <dbReference type="EMBL" id="MDA5192939.1"/>
    </source>
</evidence>
<keyword evidence="4" id="KW-0547">Nucleotide-binding</keyword>
<comment type="catalytic activity">
    <reaction evidence="1">
        <text>ATP + protein L-histidine = ADP + protein N-phospho-L-histidine.</text>
        <dbReference type="EC" id="2.7.13.3"/>
    </reaction>
</comment>
<dbReference type="PROSITE" id="PS50109">
    <property type="entry name" value="HIS_KIN"/>
    <property type="match status" value="1"/>
</dbReference>
<feature type="domain" description="Histidine kinase" evidence="8">
    <location>
        <begin position="246"/>
        <end position="457"/>
    </location>
</feature>
<organism evidence="9 10">
    <name type="scientific">Govanella unica</name>
    <dbReference type="NCBI Taxonomy" id="2975056"/>
    <lineage>
        <taxon>Bacteria</taxon>
        <taxon>Pseudomonadati</taxon>
        <taxon>Pseudomonadota</taxon>
        <taxon>Alphaproteobacteria</taxon>
        <taxon>Emcibacterales</taxon>
        <taxon>Govanellaceae</taxon>
        <taxon>Govanella</taxon>
    </lineage>
</organism>
<keyword evidence="10" id="KW-1185">Reference proteome</keyword>
<dbReference type="EC" id="2.7.13.3" evidence="2"/>
<proteinExistence type="predicted"/>
<dbReference type="PRINTS" id="PR00344">
    <property type="entry name" value="BCTRLSENSOR"/>
</dbReference>
<keyword evidence="7" id="KW-0812">Transmembrane</keyword>
<evidence type="ECO:0000256" key="4">
    <source>
        <dbReference type="ARBA" id="ARBA00022741"/>
    </source>
</evidence>
<comment type="caution">
    <text evidence="9">The sequence shown here is derived from an EMBL/GenBank/DDBJ whole genome shotgun (WGS) entry which is preliminary data.</text>
</comment>
<dbReference type="Pfam" id="PF02518">
    <property type="entry name" value="HATPase_c"/>
    <property type="match status" value="1"/>
</dbReference>
<evidence type="ECO:0000256" key="6">
    <source>
        <dbReference type="ARBA" id="ARBA00022840"/>
    </source>
</evidence>
<evidence type="ECO:0000259" key="8">
    <source>
        <dbReference type="PROSITE" id="PS50109"/>
    </source>
</evidence>
<dbReference type="Gene3D" id="1.10.287.130">
    <property type="match status" value="1"/>
</dbReference>
<dbReference type="InterPro" id="IPR005467">
    <property type="entry name" value="His_kinase_dom"/>
</dbReference>
<dbReference type="AlphaFoldDB" id="A0A9X3TWN1"/>
<dbReference type="RefSeq" id="WP_274942640.1">
    <property type="nucleotide sequence ID" value="NZ_JANWOI010000001.1"/>
</dbReference>